<sequence>MPPKKKTVKKNVKKSNTKKKTDEGRNELEEKYKQSELDVTVLKDHLALRGDLTKHAQSLCHDLRSRIRDMEQELRHERLDRKDVCTDLTHQYKTMQTDMTMKVKRIGEEVTLLREQLVHCQEKLSAERKEREQMQQEKDATIAELQNKLDNMEIDYEKILHDTLDSLTSNLAKARLQWEKESMSSHQQYKELLFDFGLNSMDI</sequence>
<feature type="coiled-coil region" evidence="12">
    <location>
        <begin position="117"/>
        <end position="162"/>
    </location>
</feature>
<proteinExistence type="inferred from homology"/>
<dbReference type="Proteomes" id="UP000265140">
    <property type="component" value="Chromosome 1"/>
</dbReference>
<dbReference type="KEGG" id="els:105011655"/>
<evidence type="ECO:0000256" key="6">
    <source>
        <dbReference type="ARBA" id="ARBA00023054"/>
    </source>
</evidence>
<comment type="function">
    <text evidence="1">Component of the nexin-dynein regulatory complex (N-DRC), a key regulator of ciliary/flagellar motility which maintains the alignment and integrity of the distal axoneme and regulates microtubule sliding in motile axonemes.</text>
</comment>
<reference evidence="14" key="3">
    <citation type="submission" date="2025-09" db="UniProtKB">
        <authorList>
            <consortium name="Ensembl"/>
        </authorList>
    </citation>
    <scope>IDENTIFICATION</scope>
</reference>
<evidence type="ECO:0000256" key="1">
    <source>
        <dbReference type="ARBA" id="ARBA00003029"/>
    </source>
</evidence>
<evidence type="ECO:0000256" key="7">
    <source>
        <dbReference type="ARBA" id="ARBA00023069"/>
    </source>
</evidence>
<evidence type="ECO:0000256" key="13">
    <source>
        <dbReference type="SAM" id="MobiDB-lite"/>
    </source>
</evidence>
<dbReference type="RefSeq" id="XP_019903357.1">
    <property type="nucleotide sequence ID" value="XM_020047798.2"/>
</dbReference>
<keyword evidence="15" id="KW-1185">Reference proteome</keyword>
<dbReference type="PANTHER" id="PTHR28656">
    <property type="entry name" value="COILED-COIL DOMAIN-CONTAINING PROTEIN 153"/>
    <property type="match status" value="1"/>
</dbReference>
<name>A0AAY5KX11_ESOLU</name>
<feature type="region of interest" description="Disordered" evidence="13">
    <location>
        <begin position="1"/>
        <end position="29"/>
    </location>
</feature>
<evidence type="ECO:0000256" key="5">
    <source>
        <dbReference type="ARBA" id="ARBA00022846"/>
    </source>
</evidence>
<evidence type="ECO:0000256" key="8">
    <source>
        <dbReference type="ARBA" id="ARBA00023212"/>
    </source>
</evidence>
<feature type="compositionally biased region" description="Basic and acidic residues" evidence="13">
    <location>
        <begin position="19"/>
        <end position="29"/>
    </location>
</feature>
<dbReference type="GeneTree" id="ENSGT00940000167064"/>
<organism evidence="14 15">
    <name type="scientific">Esox lucius</name>
    <name type="common">Northern pike</name>
    <dbReference type="NCBI Taxonomy" id="8010"/>
    <lineage>
        <taxon>Eukaryota</taxon>
        <taxon>Metazoa</taxon>
        <taxon>Chordata</taxon>
        <taxon>Craniata</taxon>
        <taxon>Vertebrata</taxon>
        <taxon>Euteleostomi</taxon>
        <taxon>Actinopterygii</taxon>
        <taxon>Neopterygii</taxon>
        <taxon>Teleostei</taxon>
        <taxon>Protacanthopterygii</taxon>
        <taxon>Esociformes</taxon>
        <taxon>Esocidae</taxon>
        <taxon>Esox</taxon>
    </lineage>
</organism>
<accession>A0AAY5KX11</accession>
<comment type="similarity">
    <text evidence="10">Belongs to the DRC12 family.</text>
</comment>
<evidence type="ECO:0000256" key="2">
    <source>
        <dbReference type="ARBA" id="ARBA00004611"/>
    </source>
</evidence>
<reference evidence="14" key="2">
    <citation type="submission" date="2025-08" db="UniProtKB">
        <authorList>
            <consortium name="Ensembl"/>
        </authorList>
    </citation>
    <scope>IDENTIFICATION</scope>
</reference>
<evidence type="ECO:0000256" key="11">
    <source>
        <dbReference type="ARBA" id="ARBA00044800"/>
    </source>
</evidence>
<reference evidence="14 15" key="1">
    <citation type="submission" date="2020-02" db="EMBL/GenBank/DDBJ databases">
        <title>Esox lucius (northern pike) genome, fEsoLuc1, primary haplotype.</title>
        <authorList>
            <person name="Myers G."/>
            <person name="Karagic N."/>
            <person name="Meyer A."/>
            <person name="Pippel M."/>
            <person name="Reichard M."/>
            <person name="Winkler S."/>
            <person name="Tracey A."/>
            <person name="Sims Y."/>
            <person name="Howe K."/>
            <person name="Rhie A."/>
            <person name="Formenti G."/>
            <person name="Durbin R."/>
            <person name="Fedrigo O."/>
            <person name="Jarvis E.D."/>
        </authorList>
    </citation>
    <scope>NUCLEOTIDE SEQUENCE [LARGE SCALE GENOMIC DNA]</scope>
</reference>
<evidence type="ECO:0000256" key="9">
    <source>
        <dbReference type="ARBA" id="ARBA00023273"/>
    </source>
</evidence>
<dbReference type="CTD" id="283152"/>
<keyword evidence="4" id="KW-0963">Cytoplasm</keyword>
<evidence type="ECO:0000313" key="15">
    <source>
        <dbReference type="Proteomes" id="UP000265140"/>
    </source>
</evidence>
<evidence type="ECO:0000313" key="14">
    <source>
        <dbReference type="Ensembl" id="ENSELUP00000092830.1"/>
    </source>
</evidence>
<dbReference type="RefSeq" id="XP_019903362.1">
    <property type="nucleotide sequence ID" value="XM_020047803.2"/>
</dbReference>
<keyword evidence="6 12" id="KW-0175">Coiled coil</keyword>
<dbReference type="RefSeq" id="XP_019903348.1">
    <property type="nucleotide sequence ID" value="XM_020047789.3"/>
</dbReference>
<dbReference type="Ensembl" id="ENSELUT00000091004.1">
    <property type="protein sequence ID" value="ENSELUP00000092830.1"/>
    <property type="gene ID" value="ENSELUG00000029612.2"/>
</dbReference>
<comment type="subunit">
    <text evidence="3">Component of the nexin-dynein regulatory complex (N-DRC).</text>
</comment>
<feature type="compositionally biased region" description="Basic residues" evidence="13">
    <location>
        <begin position="1"/>
        <end position="18"/>
    </location>
</feature>
<comment type="subcellular location">
    <subcellularLocation>
        <location evidence="2">Cytoplasm</location>
        <location evidence="2">Cytoskeleton</location>
        <location evidence="2">Flagellum axoneme</location>
    </subcellularLocation>
</comment>
<keyword evidence="9" id="KW-0966">Cell projection</keyword>
<evidence type="ECO:0000256" key="3">
    <source>
        <dbReference type="ARBA" id="ARBA00011248"/>
    </source>
</evidence>
<dbReference type="AlphaFoldDB" id="A0AAY5KX11"/>
<keyword evidence="7" id="KW-0969">Cilium</keyword>
<dbReference type="PANTHER" id="PTHR28656:SF1">
    <property type="entry name" value="COILED-COIL DOMAIN-CONTAINING PROTEIN 153"/>
    <property type="match status" value="1"/>
</dbReference>
<dbReference type="InterPro" id="IPR033585">
    <property type="entry name" value="DRC12-like"/>
</dbReference>
<dbReference type="GeneID" id="105011655"/>
<keyword evidence="5" id="KW-0282">Flagellum</keyword>
<evidence type="ECO:0000256" key="4">
    <source>
        <dbReference type="ARBA" id="ARBA00022490"/>
    </source>
</evidence>
<evidence type="ECO:0000256" key="10">
    <source>
        <dbReference type="ARBA" id="ARBA00044754"/>
    </source>
</evidence>
<evidence type="ECO:0000256" key="12">
    <source>
        <dbReference type="SAM" id="Coils"/>
    </source>
</evidence>
<gene>
    <name evidence="14" type="primary">CCDC153</name>
</gene>
<keyword evidence="8" id="KW-0206">Cytoskeleton</keyword>
<protein>
    <recommendedName>
        <fullName evidence="11">Dynein regulatory complex protein 12</fullName>
    </recommendedName>
</protein>